<dbReference type="EMBL" id="SDMP01000013">
    <property type="protein sequence ID" value="RYR23633.1"/>
    <property type="molecule type" value="Genomic_DNA"/>
</dbReference>
<comment type="caution">
    <text evidence="2">The sequence shown here is derived from an EMBL/GenBank/DDBJ whole genome shotgun (WGS) entry which is preliminary data.</text>
</comment>
<keyword evidence="3" id="KW-1185">Reference proteome</keyword>
<evidence type="ECO:0000313" key="2">
    <source>
        <dbReference type="EMBL" id="RYR23633.1"/>
    </source>
</evidence>
<reference evidence="2 3" key="1">
    <citation type="submission" date="2019-01" db="EMBL/GenBank/DDBJ databases">
        <title>Sequencing of cultivated peanut Arachis hypogaea provides insights into genome evolution and oil improvement.</title>
        <authorList>
            <person name="Chen X."/>
        </authorList>
    </citation>
    <scope>NUCLEOTIDE SEQUENCE [LARGE SCALE GENOMIC DNA]</scope>
    <source>
        <strain evidence="3">cv. Fuhuasheng</strain>
        <tissue evidence="2">Leaves</tissue>
    </source>
</reference>
<organism evidence="2 3">
    <name type="scientific">Arachis hypogaea</name>
    <name type="common">Peanut</name>
    <dbReference type="NCBI Taxonomy" id="3818"/>
    <lineage>
        <taxon>Eukaryota</taxon>
        <taxon>Viridiplantae</taxon>
        <taxon>Streptophyta</taxon>
        <taxon>Embryophyta</taxon>
        <taxon>Tracheophyta</taxon>
        <taxon>Spermatophyta</taxon>
        <taxon>Magnoliopsida</taxon>
        <taxon>eudicotyledons</taxon>
        <taxon>Gunneridae</taxon>
        <taxon>Pentapetalae</taxon>
        <taxon>rosids</taxon>
        <taxon>fabids</taxon>
        <taxon>Fabales</taxon>
        <taxon>Fabaceae</taxon>
        <taxon>Papilionoideae</taxon>
        <taxon>50 kb inversion clade</taxon>
        <taxon>dalbergioids sensu lato</taxon>
        <taxon>Dalbergieae</taxon>
        <taxon>Pterocarpus clade</taxon>
        <taxon>Arachis</taxon>
    </lineage>
</organism>
<proteinExistence type="predicted"/>
<protein>
    <submittedName>
        <fullName evidence="2">Uncharacterized protein</fullName>
    </submittedName>
</protein>
<feature type="compositionally biased region" description="Basic and acidic residues" evidence="1">
    <location>
        <begin position="7"/>
        <end position="16"/>
    </location>
</feature>
<feature type="compositionally biased region" description="Gly residues" evidence="1">
    <location>
        <begin position="32"/>
        <end position="49"/>
    </location>
</feature>
<feature type="compositionally biased region" description="Pro residues" evidence="1">
    <location>
        <begin position="72"/>
        <end position="83"/>
    </location>
</feature>
<sequence>MTFGEQRANEKDGDQRADEDDGEQRADEDGGGRWGMGPVGNAGNAGNGDGDNYFPMAENGAGMGSREASSTPPFPIDIPRFSP</sequence>
<name>A0A445AAY7_ARAHY</name>
<accession>A0A445AAY7</accession>
<gene>
    <name evidence="2" type="ORF">Ahy_B03g068833</name>
</gene>
<feature type="region of interest" description="Disordered" evidence="1">
    <location>
        <begin position="1"/>
        <end position="83"/>
    </location>
</feature>
<evidence type="ECO:0000256" key="1">
    <source>
        <dbReference type="SAM" id="MobiDB-lite"/>
    </source>
</evidence>
<dbReference type="Proteomes" id="UP000289738">
    <property type="component" value="Chromosome B03"/>
</dbReference>
<evidence type="ECO:0000313" key="3">
    <source>
        <dbReference type="Proteomes" id="UP000289738"/>
    </source>
</evidence>
<dbReference type="AlphaFoldDB" id="A0A445AAY7"/>